<dbReference type="InterPro" id="IPR025827">
    <property type="entry name" value="Zn_ribbon_recom_dom"/>
</dbReference>
<evidence type="ECO:0000259" key="2">
    <source>
        <dbReference type="PROSITE" id="PS51736"/>
    </source>
</evidence>
<accession>D4JT15</accession>
<dbReference type="PROSITE" id="PS51737">
    <property type="entry name" value="RECOMBINASE_DNA_BIND"/>
    <property type="match status" value="1"/>
</dbReference>
<dbReference type="PANTHER" id="PTHR30461">
    <property type="entry name" value="DNA-INVERTASE FROM LAMBDOID PROPHAGE"/>
    <property type="match status" value="1"/>
</dbReference>
<dbReference type="InterPro" id="IPR011109">
    <property type="entry name" value="DNA_bind_recombinase_dom"/>
</dbReference>
<dbReference type="GO" id="GO:0000150">
    <property type="term" value="F:DNA strand exchange activity"/>
    <property type="evidence" value="ECO:0007669"/>
    <property type="project" value="InterPro"/>
</dbReference>
<dbReference type="SMART" id="SM00857">
    <property type="entry name" value="Resolvase"/>
    <property type="match status" value="1"/>
</dbReference>
<protein>
    <submittedName>
        <fullName evidence="4">Site-specific recombinases, DNA invertase Pin homologs</fullName>
    </submittedName>
</protein>
<keyword evidence="1" id="KW-0175">Coiled coil</keyword>
<dbReference type="Pfam" id="PF13408">
    <property type="entry name" value="Zn_ribbon_recom"/>
    <property type="match status" value="1"/>
</dbReference>
<reference evidence="4 5" key="1">
    <citation type="submission" date="2010-03" db="EMBL/GenBank/DDBJ databases">
        <title>The genome sequence of Eubacterium siraeum 70/3.</title>
        <authorList>
            <consortium name="metaHIT consortium -- http://www.metahit.eu/"/>
            <person name="Pajon A."/>
            <person name="Turner K."/>
            <person name="Parkhill J."/>
            <person name="Duncan S."/>
            <person name="Flint H."/>
        </authorList>
    </citation>
    <scope>NUCLEOTIDE SEQUENCE [LARGE SCALE GENOMIC DNA]</scope>
    <source>
        <strain evidence="4 5">70/3</strain>
    </source>
</reference>
<feature type="coiled-coil region" evidence="1">
    <location>
        <begin position="419"/>
        <end position="498"/>
    </location>
</feature>
<dbReference type="BioCyc" id="ESIR657319:G136K-871-MONOMER"/>
<feature type="domain" description="Resolvase/invertase-type recombinase catalytic" evidence="2">
    <location>
        <begin position="31"/>
        <end position="179"/>
    </location>
</feature>
<dbReference type="EMBL" id="FP929044">
    <property type="protein sequence ID" value="CBK96234.1"/>
    <property type="molecule type" value="Genomic_DNA"/>
</dbReference>
<evidence type="ECO:0000259" key="3">
    <source>
        <dbReference type="PROSITE" id="PS51737"/>
    </source>
</evidence>
<organism evidence="4 5">
    <name type="scientific">[Eubacterium] siraeum 70/3</name>
    <dbReference type="NCBI Taxonomy" id="657319"/>
    <lineage>
        <taxon>Bacteria</taxon>
        <taxon>Bacillati</taxon>
        <taxon>Bacillota</taxon>
        <taxon>Clostridia</taxon>
        <taxon>Eubacteriales</taxon>
        <taxon>Oscillospiraceae</taxon>
        <taxon>Oscillospiraceae incertae sedis</taxon>
    </lineage>
</organism>
<dbReference type="KEGG" id="esu:EUS_10350"/>
<dbReference type="CDD" id="cd00338">
    <property type="entry name" value="Ser_Recombinase"/>
    <property type="match status" value="1"/>
</dbReference>
<name>D4JT15_9FIRM</name>
<dbReference type="InterPro" id="IPR050639">
    <property type="entry name" value="SSR_resolvase"/>
</dbReference>
<dbReference type="PANTHER" id="PTHR30461:SF23">
    <property type="entry name" value="DNA RECOMBINASE-RELATED"/>
    <property type="match status" value="1"/>
</dbReference>
<dbReference type="GO" id="GO:0003677">
    <property type="term" value="F:DNA binding"/>
    <property type="evidence" value="ECO:0007669"/>
    <property type="project" value="InterPro"/>
</dbReference>
<evidence type="ECO:0000256" key="1">
    <source>
        <dbReference type="SAM" id="Coils"/>
    </source>
</evidence>
<evidence type="ECO:0000313" key="4">
    <source>
        <dbReference type="EMBL" id="CBK96234.1"/>
    </source>
</evidence>
<dbReference type="HOGENOM" id="CLU_010686_0_5_9"/>
<dbReference type="InterPro" id="IPR038109">
    <property type="entry name" value="DNA_bind_recomb_sf"/>
</dbReference>
<dbReference type="Proteomes" id="UP000008803">
    <property type="component" value="Chromosome"/>
</dbReference>
<dbReference type="AlphaFoldDB" id="D4JT15"/>
<evidence type="ECO:0000313" key="5">
    <source>
        <dbReference type="Proteomes" id="UP000008803"/>
    </source>
</evidence>
<dbReference type="Gene3D" id="3.40.50.1390">
    <property type="entry name" value="Resolvase, N-terminal catalytic domain"/>
    <property type="match status" value="1"/>
</dbReference>
<sequence length="545" mass="62473">MAVTKIPKKTITLIEPKKSFIVDKAQHRQKRVAAYCRVSTDSEEQLTSYTNQMKVYTEMIASNKEWEFAGLYADEGISGTRADKRSQFQKMIDDCHKGKIDMIITKSVSRFARNTVDCLDYVRSLKEIGVGIYFEEQNIDTLKSDSELYLVIYAGFAQSESESISKNITWTHRKNFEEGRPIFMYSRMLGYKKGADGNPEIVPSEAAIVQRVFDMYLSGKSTDEISEILQGENIEIPGKKLNFSKSMIIRMLKNEKYCGDAILQKTVTLDPISKKRKANEGEAPMWLVENSHPAIVSREIFNKAQEESARRKAKTPQSEKIALTASGKYSKYALTEVMMCGECGSRYKRVTWNIRGKHRIVWRCMNRLDYGKKYCADSITVDERALQKAIVRALNRFNIEDESTYLMLMKSTIGEAIGINGGSDEIDLLERRIDALNKRMLDLVTLSVQEDSDAEDYENEFKNISMQIEQLSGRITAIRESESEDGELQARIKEIQDTIDKRKENKDTYDDSIVRQMVECIKVYHDGRLQIILGGGYELEEYLEK</sequence>
<reference evidence="4 5" key="2">
    <citation type="submission" date="2010-03" db="EMBL/GenBank/DDBJ databases">
        <authorList>
            <person name="Pajon A."/>
        </authorList>
    </citation>
    <scope>NUCLEOTIDE SEQUENCE [LARGE SCALE GENOMIC DNA]</scope>
    <source>
        <strain evidence="4 5">70/3</strain>
    </source>
</reference>
<dbReference type="InterPro" id="IPR036162">
    <property type="entry name" value="Resolvase-like_N_sf"/>
</dbReference>
<dbReference type="Pfam" id="PF00239">
    <property type="entry name" value="Resolvase"/>
    <property type="match status" value="1"/>
</dbReference>
<dbReference type="PATRIC" id="fig|657319.3.peg.1327"/>
<proteinExistence type="predicted"/>
<dbReference type="Gene3D" id="3.90.1750.20">
    <property type="entry name" value="Putative Large Serine Recombinase, Chain B, Domain 2"/>
    <property type="match status" value="1"/>
</dbReference>
<dbReference type="PROSITE" id="PS51736">
    <property type="entry name" value="RECOMBINASES_3"/>
    <property type="match status" value="1"/>
</dbReference>
<feature type="domain" description="Recombinase" evidence="3">
    <location>
        <begin position="188"/>
        <end position="314"/>
    </location>
</feature>
<gene>
    <name evidence="4" type="ORF">EUS_10350</name>
</gene>
<dbReference type="InterPro" id="IPR006119">
    <property type="entry name" value="Resolv_N"/>
</dbReference>
<dbReference type="Pfam" id="PF07508">
    <property type="entry name" value="Recombinase"/>
    <property type="match status" value="1"/>
</dbReference>
<dbReference type="SUPFAM" id="SSF53041">
    <property type="entry name" value="Resolvase-like"/>
    <property type="match status" value="1"/>
</dbReference>